<name>A0A0V8JIB9_9BACI</name>
<dbReference type="RefSeq" id="WP_025909163.1">
    <property type="nucleotide sequence ID" value="NZ_KQ758681.1"/>
</dbReference>
<keyword evidence="2" id="KW-1185">Reference proteome</keyword>
<protein>
    <submittedName>
        <fullName evidence="1">Uncharacterized protein</fullName>
    </submittedName>
</protein>
<comment type="caution">
    <text evidence="1">The sequence shown here is derived from an EMBL/GenBank/DDBJ whole genome shotgun (WGS) entry which is preliminary data.</text>
</comment>
<reference evidence="1 2" key="1">
    <citation type="submission" date="2015-11" db="EMBL/GenBank/DDBJ databases">
        <title>Bacillus caseinolyticus sp nov.</title>
        <authorList>
            <person name="Dastager S.G."/>
            <person name="Mawlankar R."/>
        </authorList>
    </citation>
    <scope>NUCLEOTIDE SEQUENCE [LARGE SCALE GENOMIC DNA]</scope>
    <source>
        <strain evidence="1 2">SGD-V-76</strain>
    </source>
</reference>
<dbReference type="Proteomes" id="UP000053681">
    <property type="component" value="Unassembled WGS sequence"/>
</dbReference>
<proteinExistence type="predicted"/>
<dbReference type="EMBL" id="LNQP01000066">
    <property type="protein sequence ID" value="KSU86791.1"/>
    <property type="molecule type" value="Genomic_DNA"/>
</dbReference>
<gene>
    <name evidence="1" type="ORF">AS180_16695</name>
</gene>
<organism evidence="1 2">
    <name type="scientific">Priestia veravalensis</name>
    <dbReference type="NCBI Taxonomy" id="1414648"/>
    <lineage>
        <taxon>Bacteria</taxon>
        <taxon>Bacillati</taxon>
        <taxon>Bacillota</taxon>
        <taxon>Bacilli</taxon>
        <taxon>Bacillales</taxon>
        <taxon>Bacillaceae</taxon>
        <taxon>Priestia</taxon>
    </lineage>
</organism>
<evidence type="ECO:0000313" key="1">
    <source>
        <dbReference type="EMBL" id="KSU86791.1"/>
    </source>
</evidence>
<dbReference type="GeneID" id="93682009"/>
<evidence type="ECO:0000313" key="2">
    <source>
        <dbReference type="Proteomes" id="UP000053681"/>
    </source>
</evidence>
<accession>A0A0V8JIB9</accession>
<dbReference type="AlphaFoldDB" id="A0A0V8JIB9"/>
<sequence>MIYRIVIVALFIFTLSALQTKTNILPLASEQENARKGTSSHQGFSINVLPDYELQKEEEGKDIIFSTHSPHTWMRIQVLEVDTANKLTSVNTATSTFEEQFGKAKMIADQHHIKKPLITAFEAYTDQEKAALYIVKAPSKAQILVIITNIKKHSPDEQELFTMINSIQLKER</sequence>